<evidence type="ECO:0000313" key="2">
    <source>
        <dbReference type="EMBL" id="JAS24350.1"/>
    </source>
</evidence>
<feature type="region of interest" description="Disordered" evidence="1">
    <location>
        <begin position="137"/>
        <end position="210"/>
    </location>
</feature>
<feature type="compositionally biased region" description="Low complexity" evidence="1">
    <location>
        <begin position="308"/>
        <end position="327"/>
    </location>
</feature>
<name>A0A1B6DFB9_9HEMI</name>
<feature type="compositionally biased region" description="Polar residues" evidence="1">
    <location>
        <begin position="255"/>
        <end position="267"/>
    </location>
</feature>
<organism evidence="2">
    <name type="scientific">Clastoptera arizonana</name>
    <name type="common">Arizona spittle bug</name>
    <dbReference type="NCBI Taxonomy" id="38151"/>
    <lineage>
        <taxon>Eukaryota</taxon>
        <taxon>Metazoa</taxon>
        <taxon>Ecdysozoa</taxon>
        <taxon>Arthropoda</taxon>
        <taxon>Hexapoda</taxon>
        <taxon>Insecta</taxon>
        <taxon>Pterygota</taxon>
        <taxon>Neoptera</taxon>
        <taxon>Paraneoptera</taxon>
        <taxon>Hemiptera</taxon>
        <taxon>Auchenorrhyncha</taxon>
        <taxon>Cercopoidea</taxon>
        <taxon>Clastopteridae</taxon>
        <taxon>Clastoptera</taxon>
    </lineage>
</organism>
<evidence type="ECO:0000256" key="1">
    <source>
        <dbReference type="SAM" id="MobiDB-lite"/>
    </source>
</evidence>
<dbReference type="EMBL" id="GEDC01012948">
    <property type="protein sequence ID" value="JAS24350.1"/>
    <property type="molecule type" value="Transcribed_RNA"/>
</dbReference>
<feature type="region of interest" description="Disordered" evidence="1">
    <location>
        <begin position="306"/>
        <end position="397"/>
    </location>
</feature>
<feature type="region of interest" description="Disordered" evidence="1">
    <location>
        <begin position="236"/>
        <end position="267"/>
    </location>
</feature>
<sequence>SHTENIPTTQTITSEISNLTKTLTEESTVIQESTIKPSEAKKLFEEPKFKPATVPIKRHLPTKDLPISVIAQEKNQNDFVLEPGPPPEIGYAKPPLERRQSYVESIEHDLAKDLAKAPSRHLVGAVRLIPIPIKKEQTLESSSSVDSKSDSKEMSLKHTESLKLKSSEPFPELEPFPFKPDPPKPKLSRCPPPPRPSKFVKGSFTESDYESDYESKKIATRWSPWESDNEDYRSLTYRRVKPPSTTPRPIRPHSTIGQPVVSTKSNESTIINNYVEQVPSTYSKTTTESVQKQQLTQDITIEKTSVTQDYQNSQQSLSLSESYQSSKQKPDSPKHKPESPKAKQKYGRPASIPPESGYMADTDEPRTKTTISQEEYSSVSEFNSKTVQESRQTFERKFPLPIDRKNITSNGSLQKETVLSQQKIIKQVEKKEEPVL</sequence>
<protein>
    <submittedName>
        <fullName evidence="2">Uncharacterized protein</fullName>
    </submittedName>
</protein>
<feature type="compositionally biased region" description="Basic and acidic residues" evidence="1">
    <location>
        <begin position="328"/>
        <end position="341"/>
    </location>
</feature>
<feature type="non-terminal residue" evidence="2">
    <location>
        <position position="436"/>
    </location>
</feature>
<feature type="compositionally biased region" description="Basic and acidic residues" evidence="1">
    <location>
        <begin position="147"/>
        <end position="166"/>
    </location>
</feature>
<accession>A0A1B6DFB9</accession>
<reference evidence="2" key="1">
    <citation type="submission" date="2015-12" db="EMBL/GenBank/DDBJ databases">
        <title>De novo transcriptome assembly of four potential Pierce s Disease insect vectors from Arizona vineyards.</title>
        <authorList>
            <person name="Tassone E.E."/>
        </authorList>
    </citation>
    <scope>NUCLEOTIDE SEQUENCE</scope>
</reference>
<feature type="non-terminal residue" evidence="2">
    <location>
        <position position="1"/>
    </location>
</feature>
<dbReference type="AlphaFoldDB" id="A0A1B6DFB9"/>
<gene>
    <name evidence="2" type="ORF">g.42867</name>
</gene>
<proteinExistence type="predicted"/>
<feature type="compositionally biased region" description="Polar residues" evidence="1">
    <location>
        <begin position="368"/>
        <end position="391"/>
    </location>
</feature>